<accession>A0A2P8E6D6</accession>
<gene>
    <name evidence="2" type="ORF">CLV48_104208</name>
</gene>
<dbReference type="RefSeq" id="WP_106567068.1">
    <property type="nucleotide sequence ID" value="NZ_PYGF01000004.1"/>
</dbReference>
<keyword evidence="1" id="KW-0732">Signal</keyword>
<keyword evidence="3" id="KW-1185">Reference proteome</keyword>
<evidence type="ECO:0000313" key="3">
    <source>
        <dbReference type="Proteomes" id="UP000240708"/>
    </source>
</evidence>
<sequence length="243" mass="27203">MKISKNILTAMALAATFAFVSCSNEDEIPGSGEGKLGFAFVLNNGTASAANARTENSNLTIENGFIQIKKLELEVEGKNDLGTFEKEIEIKFRDIKKVTFNDFDESVDFFINIEAGEYKEIELELDLIDHRNEPSIYIEGTYASQSGAAIPVVFEFFGDDIDFEVEIEAKDGSYFTIDARNNPLALFEINAMNWFRGVSDSEFENATLTGGKLLINRDSNRNIYTKVTNNIKQSAEIEIELKR</sequence>
<comment type="caution">
    <text evidence="2">The sequence shown here is derived from an EMBL/GenBank/DDBJ whole genome shotgun (WGS) entry which is preliminary data.</text>
</comment>
<dbReference type="Proteomes" id="UP000240708">
    <property type="component" value="Unassembled WGS sequence"/>
</dbReference>
<dbReference type="PROSITE" id="PS51257">
    <property type="entry name" value="PROKAR_LIPOPROTEIN"/>
    <property type="match status" value="1"/>
</dbReference>
<protein>
    <recommendedName>
        <fullName evidence="4">DUF4382 domain-containing protein</fullName>
    </recommendedName>
</protein>
<organism evidence="2 3">
    <name type="scientific">Cecembia rubra</name>
    <dbReference type="NCBI Taxonomy" id="1485585"/>
    <lineage>
        <taxon>Bacteria</taxon>
        <taxon>Pseudomonadati</taxon>
        <taxon>Bacteroidota</taxon>
        <taxon>Cytophagia</taxon>
        <taxon>Cytophagales</taxon>
        <taxon>Cyclobacteriaceae</taxon>
        <taxon>Cecembia</taxon>
    </lineage>
</organism>
<name>A0A2P8E6D6_9BACT</name>
<reference evidence="2 3" key="1">
    <citation type="submission" date="2018-03" db="EMBL/GenBank/DDBJ databases">
        <title>Genomic Encyclopedia of Archaeal and Bacterial Type Strains, Phase II (KMG-II): from individual species to whole genera.</title>
        <authorList>
            <person name="Goeker M."/>
        </authorList>
    </citation>
    <scope>NUCLEOTIDE SEQUENCE [LARGE SCALE GENOMIC DNA]</scope>
    <source>
        <strain evidence="2 3">DSM 28057</strain>
    </source>
</reference>
<feature type="chain" id="PRO_5015167566" description="DUF4382 domain-containing protein" evidence="1">
    <location>
        <begin position="21"/>
        <end position="243"/>
    </location>
</feature>
<evidence type="ECO:0000313" key="2">
    <source>
        <dbReference type="EMBL" id="PSL05033.1"/>
    </source>
</evidence>
<evidence type="ECO:0000256" key="1">
    <source>
        <dbReference type="SAM" id="SignalP"/>
    </source>
</evidence>
<dbReference type="EMBL" id="PYGF01000004">
    <property type="protein sequence ID" value="PSL05033.1"/>
    <property type="molecule type" value="Genomic_DNA"/>
</dbReference>
<feature type="signal peptide" evidence="1">
    <location>
        <begin position="1"/>
        <end position="20"/>
    </location>
</feature>
<proteinExistence type="predicted"/>
<dbReference type="AlphaFoldDB" id="A0A2P8E6D6"/>
<evidence type="ECO:0008006" key="4">
    <source>
        <dbReference type="Google" id="ProtNLM"/>
    </source>
</evidence>
<dbReference type="OrthoDB" id="823014at2"/>